<keyword evidence="2" id="KW-1185">Reference proteome</keyword>
<accession>A0AAN6TTS7</accession>
<name>A0AAN6TTS7_9PEZI</name>
<organism evidence="1 2">
    <name type="scientific">Parathielavia appendiculata</name>
    <dbReference type="NCBI Taxonomy" id="2587402"/>
    <lineage>
        <taxon>Eukaryota</taxon>
        <taxon>Fungi</taxon>
        <taxon>Dikarya</taxon>
        <taxon>Ascomycota</taxon>
        <taxon>Pezizomycotina</taxon>
        <taxon>Sordariomycetes</taxon>
        <taxon>Sordariomycetidae</taxon>
        <taxon>Sordariales</taxon>
        <taxon>Chaetomiaceae</taxon>
        <taxon>Parathielavia</taxon>
    </lineage>
</organism>
<dbReference type="RefSeq" id="XP_062644085.1">
    <property type="nucleotide sequence ID" value="XM_062786004.1"/>
</dbReference>
<dbReference type="AlphaFoldDB" id="A0AAN6TTS7"/>
<evidence type="ECO:0000313" key="1">
    <source>
        <dbReference type="EMBL" id="KAK4120314.1"/>
    </source>
</evidence>
<evidence type="ECO:0000313" key="2">
    <source>
        <dbReference type="Proteomes" id="UP001302602"/>
    </source>
</evidence>
<comment type="caution">
    <text evidence="1">The sequence shown here is derived from an EMBL/GenBank/DDBJ whole genome shotgun (WGS) entry which is preliminary data.</text>
</comment>
<reference evidence="1" key="2">
    <citation type="submission" date="2023-05" db="EMBL/GenBank/DDBJ databases">
        <authorList>
            <consortium name="Lawrence Berkeley National Laboratory"/>
            <person name="Steindorff A."/>
            <person name="Hensen N."/>
            <person name="Bonometti L."/>
            <person name="Westerberg I."/>
            <person name="Brannstrom I.O."/>
            <person name="Guillou S."/>
            <person name="Cros-Aarteil S."/>
            <person name="Calhoun S."/>
            <person name="Haridas S."/>
            <person name="Kuo A."/>
            <person name="Mondo S."/>
            <person name="Pangilinan J."/>
            <person name="Riley R."/>
            <person name="Labutti K."/>
            <person name="Andreopoulos B."/>
            <person name="Lipzen A."/>
            <person name="Chen C."/>
            <person name="Yanf M."/>
            <person name="Daum C."/>
            <person name="Ng V."/>
            <person name="Clum A."/>
            <person name="Ohm R."/>
            <person name="Martin F."/>
            <person name="Silar P."/>
            <person name="Natvig D."/>
            <person name="Lalanne C."/>
            <person name="Gautier V."/>
            <person name="Ament-Velasquez S.L."/>
            <person name="Kruys A."/>
            <person name="Hutchinson M.I."/>
            <person name="Powell A.J."/>
            <person name="Barry K."/>
            <person name="Miller A.N."/>
            <person name="Grigoriev I.V."/>
            <person name="Debuchy R."/>
            <person name="Gladieux P."/>
            <person name="Thoren M.H."/>
            <person name="Johannesson H."/>
        </authorList>
    </citation>
    <scope>NUCLEOTIDE SEQUENCE</scope>
    <source>
        <strain evidence="1">CBS 731.68</strain>
    </source>
</reference>
<proteinExistence type="predicted"/>
<dbReference type="EMBL" id="MU853239">
    <property type="protein sequence ID" value="KAK4120314.1"/>
    <property type="molecule type" value="Genomic_DNA"/>
</dbReference>
<gene>
    <name evidence="1" type="ORF">N657DRAFT_158233</name>
</gene>
<sequence>MTSSSYHCLFMMQLDRGKWKAEVIRWLSSTLLMHNNISACREPQDPGSYMLRGIWQADKPDLDVNRYCSFSRQYPQCRTMPRPCRYSRFHRLGTELQSGENGNRQDAGGRKQERLAVLREICFTLLPLLAWTAGRRKAPAPSVRGHTRPPLLPAYCMSSLVSPGQLVGSLAARPPSNCMIVCIGASRQPVGQHQAVCGPCTCGCGSLMPKNG</sequence>
<dbReference type="Proteomes" id="UP001302602">
    <property type="component" value="Unassembled WGS sequence"/>
</dbReference>
<protein>
    <submittedName>
        <fullName evidence="1">Uncharacterized protein</fullName>
    </submittedName>
</protein>
<dbReference type="GeneID" id="87822770"/>
<reference evidence="1" key="1">
    <citation type="journal article" date="2023" name="Mol. Phylogenet. Evol.">
        <title>Genome-scale phylogeny and comparative genomics of the fungal order Sordariales.</title>
        <authorList>
            <person name="Hensen N."/>
            <person name="Bonometti L."/>
            <person name="Westerberg I."/>
            <person name="Brannstrom I.O."/>
            <person name="Guillou S."/>
            <person name="Cros-Aarteil S."/>
            <person name="Calhoun S."/>
            <person name="Haridas S."/>
            <person name="Kuo A."/>
            <person name="Mondo S."/>
            <person name="Pangilinan J."/>
            <person name="Riley R."/>
            <person name="LaButti K."/>
            <person name="Andreopoulos B."/>
            <person name="Lipzen A."/>
            <person name="Chen C."/>
            <person name="Yan M."/>
            <person name="Daum C."/>
            <person name="Ng V."/>
            <person name="Clum A."/>
            <person name="Steindorff A."/>
            <person name="Ohm R.A."/>
            <person name="Martin F."/>
            <person name="Silar P."/>
            <person name="Natvig D.O."/>
            <person name="Lalanne C."/>
            <person name="Gautier V."/>
            <person name="Ament-Velasquez S.L."/>
            <person name="Kruys A."/>
            <person name="Hutchinson M.I."/>
            <person name="Powell A.J."/>
            <person name="Barry K."/>
            <person name="Miller A.N."/>
            <person name="Grigoriev I.V."/>
            <person name="Debuchy R."/>
            <person name="Gladieux P."/>
            <person name="Hiltunen Thoren M."/>
            <person name="Johannesson H."/>
        </authorList>
    </citation>
    <scope>NUCLEOTIDE SEQUENCE</scope>
    <source>
        <strain evidence="1">CBS 731.68</strain>
    </source>
</reference>